<dbReference type="GO" id="GO:0005762">
    <property type="term" value="C:mitochondrial large ribosomal subunit"/>
    <property type="evidence" value="ECO:0007669"/>
    <property type="project" value="TreeGrafter"/>
</dbReference>
<accession>A0A8S1KLJ0</accession>
<dbReference type="Proteomes" id="UP000692954">
    <property type="component" value="Unassembled WGS sequence"/>
</dbReference>
<dbReference type="AlphaFoldDB" id="A0A8S1KLJ0"/>
<evidence type="ECO:0000313" key="3">
    <source>
        <dbReference type="EMBL" id="CAD8055301.1"/>
    </source>
</evidence>
<dbReference type="PANTHER" id="PTHR21349:SF0">
    <property type="entry name" value="LARGE RIBOSOMAL SUBUNIT PROTEIN BL21M"/>
    <property type="match status" value="1"/>
</dbReference>
<dbReference type="GO" id="GO:0003723">
    <property type="term" value="F:RNA binding"/>
    <property type="evidence" value="ECO:0007669"/>
    <property type="project" value="InterPro"/>
</dbReference>
<evidence type="ECO:0000256" key="1">
    <source>
        <dbReference type="ARBA" id="ARBA00008563"/>
    </source>
</evidence>
<gene>
    <name evidence="3" type="ORF">PSON_ATCC_30995.1.T0090174</name>
</gene>
<dbReference type="PANTHER" id="PTHR21349">
    <property type="entry name" value="50S RIBOSOMAL PROTEIN L21"/>
    <property type="match status" value="1"/>
</dbReference>
<dbReference type="OrthoDB" id="5994at2759"/>
<dbReference type="NCBIfam" id="TIGR00061">
    <property type="entry name" value="L21"/>
    <property type="match status" value="1"/>
</dbReference>
<comment type="caution">
    <text evidence="3">The sequence shown here is derived from an EMBL/GenBank/DDBJ whole genome shotgun (WGS) entry which is preliminary data.</text>
</comment>
<comment type="similarity">
    <text evidence="1">Belongs to the bacterial ribosomal protein bL21 family.</text>
</comment>
<reference evidence="3" key="1">
    <citation type="submission" date="2021-01" db="EMBL/GenBank/DDBJ databases">
        <authorList>
            <consortium name="Genoscope - CEA"/>
            <person name="William W."/>
        </authorList>
    </citation>
    <scope>NUCLEOTIDE SEQUENCE</scope>
</reference>
<dbReference type="HAMAP" id="MF_01363">
    <property type="entry name" value="Ribosomal_bL21"/>
    <property type="match status" value="1"/>
</dbReference>
<dbReference type="Pfam" id="PF00829">
    <property type="entry name" value="Ribosomal_L21p"/>
    <property type="match status" value="1"/>
</dbReference>
<name>A0A8S1KLJ0_9CILI</name>
<dbReference type="GO" id="GO:0006412">
    <property type="term" value="P:translation"/>
    <property type="evidence" value="ECO:0007669"/>
    <property type="project" value="InterPro"/>
</dbReference>
<dbReference type="InterPro" id="IPR028909">
    <property type="entry name" value="bL21-like"/>
</dbReference>
<organism evidence="3 4">
    <name type="scientific">Paramecium sonneborni</name>
    <dbReference type="NCBI Taxonomy" id="65129"/>
    <lineage>
        <taxon>Eukaryota</taxon>
        <taxon>Sar</taxon>
        <taxon>Alveolata</taxon>
        <taxon>Ciliophora</taxon>
        <taxon>Intramacronucleata</taxon>
        <taxon>Oligohymenophorea</taxon>
        <taxon>Peniculida</taxon>
        <taxon>Parameciidae</taxon>
        <taxon>Paramecium</taxon>
    </lineage>
</organism>
<evidence type="ECO:0000256" key="2">
    <source>
        <dbReference type="ARBA" id="ARBA00044129"/>
    </source>
</evidence>
<proteinExistence type="inferred from homology"/>
<keyword evidence="4" id="KW-1185">Reference proteome</keyword>
<protein>
    <recommendedName>
        <fullName evidence="2">Large ribosomal subunit protein bL21m</fullName>
    </recommendedName>
</protein>
<dbReference type="InterPro" id="IPR001787">
    <property type="entry name" value="Ribosomal_bL21"/>
</dbReference>
<dbReference type="GO" id="GO:0003735">
    <property type="term" value="F:structural constituent of ribosome"/>
    <property type="evidence" value="ECO:0007669"/>
    <property type="project" value="InterPro"/>
</dbReference>
<dbReference type="EMBL" id="CAJJDN010000009">
    <property type="protein sequence ID" value="CAD8055301.1"/>
    <property type="molecule type" value="Genomic_DNA"/>
</dbReference>
<sequence>MIKQLFRRSLINQPQLFTFSEYFKERDKAEIFEYYNNKFTDKRYIMYTQKWKNDLEKKAKRRARHQELERQRTPPVAQECKFIVHDQMKGIELPSILKFAVCKIGSSQYKVVKDDQIITEFMEGLDINTTIELDQILMVGAKDYTVLGRPFVENAKVLATVEQQTLSDKELVYKKKRRKRYQKSQGHRQKITILRINEVVHDVNDQLLNRAVALI</sequence>
<evidence type="ECO:0000313" key="4">
    <source>
        <dbReference type="Proteomes" id="UP000692954"/>
    </source>
</evidence>